<protein>
    <submittedName>
        <fullName evidence="7">Lysophospholipid acyltransferase family protein</fullName>
    </submittedName>
</protein>
<keyword evidence="3" id="KW-0997">Cell inner membrane</keyword>
<comment type="caution">
    <text evidence="7">The sequence shown here is derived from an EMBL/GenBank/DDBJ whole genome shotgun (WGS) entry which is preliminary data.</text>
</comment>
<evidence type="ECO:0000256" key="5">
    <source>
        <dbReference type="ARBA" id="ARBA00023136"/>
    </source>
</evidence>
<comment type="subcellular location">
    <subcellularLocation>
        <location evidence="1">Cell inner membrane</location>
    </subcellularLocation>
</comment>
<name>A0ABS5SHZ0_9BACT</name>
<evidence type="ECO:0000313" key="7">
    <source>
        <dbReference type="EMBL" id="MBT0654407.1"/>
    </source>
</evidence>
<evidence type="ECO:0000256" key="4">
    <source>
        <dbReference type="ARBA" id="ARBA00022679"/>
    </source>
</evidence>
<evidence type="ECO:0000313" key="8">
    <source>
        <dbReference type="Proteomes" id="UP000756860"/>
    </source>
</evidence>
<keyword evidence="4" id="KW-0808">Transferase</keyword>
<keyword evidence="2" id="KW-1003">Cell membrane</keyword>
<dbReference type="EMBL" id="JAHCVK010000010">
    <property type="protein sequence ID" value="MBT0654407.1"/>
    <property type="molecule type" value="Genomic_DNA"/>
</dbReference>
<accession>A0ABS5SHZ0</accession>
<proteinExistence type="predicted"/>
<dbReference type="PANTHER" id="PTHR30606">
    <property type="entry name" value="LIPID A BIOSYNTHESIS LAUROYL ACYLTRANSFERASE"/>
    <property type="match status" value="1"/>
</dbReference>
<dbReference type="InterPro" id="IPR004960">
    <property type="entry name" value="LipA_acyltrans"/>
</dbReference>
<evidence type="ECO:0000256" key="3">
    <source>
        <dbReference type="ARBA" id="ARBA00022519"/>
    </source>
</evidence>
<organism evidence="7 8">
    <name type="scientific">Geomobilimonas luticola</name>
    <dbReference type="NCBI Taxonomy" id="1114878"/>
    <lineage>
        <taxon>Bacteria</taxon>
        <taxon>Pseudomonadati</taxon>
        <taxon>Thermodesulfobacteriota</taxon>
        <taxon>Desulfuromonadia</taxon>
        <taxon>Geobacterales</taxon>
        <taxon>Geobacteraceae</taxon>
        <taxon>Geomobilimonas</taxon>
    </lineage>
</organism>
<dbReference type="Pfam" id="PF03279">
    <property type="entry name" value="Lip_A_acyltrans"/>
    <property type="match status" value="1"/>
</dbReference>
<dbReference type="Proteomes" id="UP000756860">
    <property type="component" value="Unassembled WGS sequence"/>
</dbReference>
<dbReference type="CDD" id="cd07984">
    <property type="entry name" value="LPLAT_LABLAT-like"/>
    <property type="match status" value="1"/>
</dbReference>
<evidence type="ECO:0000256" key="1">
    <source>
        <dbReference type="ARBA" id="ARBA00004533"/>
    </source>
</evidence>
<dbReference type="RefSeq" id="WP_214176414.1">
    <property type="nucleotide sequence ID" value="NZ_JAHCVK010000010.1"/>
</dbReference>
<evidence type="ECO:0000256" key="6">
    <source>
        <dbReference type="ARBA" id="ARBA00023315"/>
    </source>
</evidence>
<keyword evidence="8" id="KW-1185">Reference proteome</keyword>
<sequence>MKWQAGVAAFIMFSLPVVLLPRRVAVKFGELTGILFFHLFRRERIRSIENIKDSLSYFERKGGLNSAHGSPYAIARQTFAHYGKSMVEVLKLYYGFGGELIDNVEIRGLEHYRKACDRNKGIIFITGHCGNWELMALAFGARHAPVSVVAKRQSNQFFNSAVEKLRSNFRNGVIYADGAARKVFYELREKRIVGILLDKVVKPQEGAMVDFLGRPAWTPTMPAIIAEKTGVPLVPIFIHREGGRHVITISPEVQLAKDDTGKTDPVAVTQELTHYIEHYIQMHPSEWMWMYKRWKNV</sequence>
<dbReference type="GO" id="GO:0016746">
    <property type="term" value="F:acyltransferase activity"/>
    <property type="evidence" value="ECO:0007669"/>
    <property type="project" value="UniProtKB-KW"/>
</dbReference>
<reference evidence="7 8" key="1">
    <citation type="submission" date="2021-05" db="EMBL/GenBank/DDBJ databases">
        <title>The draft genome of Geobacter luticola JCM 17780.</title>
        <authorList>
            <person name="Xu Z."/>
            <person name="Masuda Y."/>
            <person name="Itoh H."/>
            <person name="Senoo K."/>
        </authorList>
    </citation>
    <scope>NUCLEOTIDE SEQUENCE [LARGE SCALE GENOMIC DNA]</scope>
    <source>
        <strain evidence="7 8">JCM 17780</strain>
    </source>
</reference>
<gene>
    <name evidence="7" type="ORF">KI810_15210</name>
</gene>
<keyword evidence="5" id="KW-0472">Membrane</keyword>
<keyword evidence="6 7" id="KW-0012">Acyltransferase</keyword>
<dbReference type="PANTHER" id="PTHR30606:SF9">
    <property type="entry name" value="LIPID A BIOSYNTHESIS LAUROYLTRANSFERASE"/>
    <property type="match status" value="1"/>
</dbReference>
<evidence type="ECO:0000256" key="2">
    <source>
        <dbReference type="ARBA" id="ARBA00022475"/>
    </source>
</evidence>
<dbReference type="PIRSF" id="PIRSF026649">
    <property type="entry name" value="MsbB"/>
    <property type="match status" value="1"/>
</dbReference>